<sequence>MFRWVVCRFVRSSRFASNQTSRTKLLLGPPIFGPQRNASCQALDQPSNFHTYQKPQLKPVNSQSTPPTFNLDSTPRDTQLARSPNVHIHLNSPSYTPVSSLIVYPYPNSPS</sequence>
<evidence type="ECO:0000313" key="2">
    <source>
        <dbReference type="EMBL" id="CAD1546266.1"/>
    </source>
</evidence>
<dbReference type="EMBL" id="CADCXW020000012">
    <property type="protein sequence ID" value="CAD1546266.1"/>
    <property type="molecule type" value="Genomic_DNA"/>
</dbReference>
<feature type="region of interest" description="Disordered" evidence="1">
    <location>
        <begin position="51"/>
        <end position="79"/>
    </location>
</feature>
<name>A0A6V7J1E2_9HYME</name>
<protein>
    <submittedName>
        <fullName evidence="2">Uncharacterized protein</fullName>
    </submittedName>
</protein>
<dbReference type="AlphaFoldDB" id="A0A6V7J1E2"/>
<gene>
    <name evidence="2" type="ORF">BBRV_LOCUS41195</name>
</gene>
<accession>A0A6V7J1E2</accession>
<proteinExistence type="predicted"/>
<organism evidence="2">
    <name type="scientific">Bracon brevicornis</name>
    <dbReference type="NCBI Taxonomy" id="1563983"/>
    <lineage>
        <taxon>Eukaryota</taxon>
        <taxon>Metazoa</taxon>
        <taxon>Ecdysozoa</taxon>
        <taxon>Arthropoda</taxon>
        <taxon>Hexapoda</taxon>
        <taxon>Insecta</taxon>
        <taxon>Pterygota</taxon>
        <taxon>Neoptera</taxon>
        <taxon>Endopterygota</taxon>
        <taxon>Hymenoptera</taxon>
        <taxon>Apocrita</taxon>
        <taxon>Ichneumonoidea</taxon>
        <taxon>Braconidae</taxon>
        <taxon>Braconinae</taxon>
        <taxon>Bracon</taxon>
    </lineage>
</organism>
<reference evidence="2" key="1">
    <citation type="submission" date="2020-07" db="EMBL/GenBank/DDBJ databases">
        <authorList>
            <person name="Ferguson B K."/>
        </authorList>
    </citation>
    <scope>NUCLEOTIDE SEQUENCE</scope>
    <source>
        <strain evidence="2">L06</strain>
    </source>
</reference>
<evidence type="ECO:0000256" key="1">
    <source>
        <dbReference type="SAM" id="MobiDB-lite"/>
    </source>
</evidence>